<dbReference type="SUPFAM" id="SSF54631">
    <property type="entry name" value="CBS-domain pair"/>
    <property type="match status" value="1"/>
</dbReference>
<dbReference type="GO" id="GO:0005254">
    <property type="term" value="F:chloride channel activity"/>
    <property type="evidence" value="ECO:0007669"/>
    <property type="project" value="UniProtKB-KW"/>
</dbReference>
<evidence type="ECO:0000256" key="10">
    <source>
        <dbReference type="PROSITE-ProRule" id="PRU00703"/>
    </source>
</evidence>
<keyword evidence="6 11" id="KW-0472">Membrane</keyword>
<dbReference type="Pfam" id="PF00571">
    <property type="entry name" value="CBS"/>
    <property type="match status" value="2"/>
</dbReference>
<feature type="transmembrane region" description="Helical" evidence="11">
    <location>
        <begin position="195"/>
        <end position="215"/>
    </location>
</feature>
<dbReference type="AlphaFoldDB" id="A0A7C5QA39"/>
<evidence type="ECO:0000256" key="11">
    <source>
        <dbReference type="SAM" id="Phobius"/>
    </source>
</evidence>
<keyword evidence="10" id="KW-0129">CBS domain</keyword>
<evidence type="ECO:0000259" key="12">
    <source>
        <dbReference type="PROSITE" id="PS51371"/>
    </source>
</evidence>
<feature type="transmembrane region" description="Helical" evidence="11">
    <location>
        <begin position="336"/>
        <end position="354"/>
    </location>
</feature>
<proteinExistence type="predicted"/>
<evidence type="ECO:0000256" key="5">
    <source>
        <dbReference type="ARBA" id="ARBA00023065"/>
    </source>
</evidence>
<dbReference type="GO" id="GO:0034707">
    <property type="term" value="C:chloride channel complex"/>
    <property type="evidence" value="ECO:0007669"/>
    <property type="project" value="UniProtKB-KW"/>
</dbReference>
<feature type="transmembrane region" description="Helical" evidence="11">
    <location>
        <begin position="62"/>
        <end position="85"/>
    </location>
</feature>
<dbReference type="PROSITE" id="PS51371">
    <property type="entry name" value="CBS"/>
    <property type="match status" value="2"/>
</dbReference>
<feature type="transmembrane region" description="Helical" evidence="11">
    <location>
        <begin position="158"/>
        <end position="183"/>
    </location>
</feature>
<reference evidence="13" key="1">
    <citation type="journal article" date="2020" name="mSystems">
        <title>Genome- and Community-Level Interaction Insights into Carbon Utilization and Element Cycling Functions of Hydrothermarchaeota in Hydrothermal Sediment.</title>
        <authorList>
            <person name="Zhou Z."/>
            <person name="Liu Y."/>
            <person name="Xu W."/>
            <person name="Pan J."/>
            <person name="Luo Z.H."/>
            <person name="Li M."/>
        </authorList>
    </citation>
    <scope>NUCLEOTIDE SEQUENCE [LARGE SCALE GENOMIC DNA]</scope>
    <source>
        <strain evidence="13">HyVt-501</strain>
    </source>
</reference>
<comment type="caution">
    <text evidence="13">The sequence shown here is derived from an EMBL/GenBank/DDBJ whole genome shotgun (WGS) entry which is preliminary data.</text>
</comment>
<keyword evidence="5" id="KW-0406">Ion transport</keyword>
<dbReference type="Pfam" id="PF00654">
    <property type="entry name" value="Voltage_CLC"/>
    <property type="match status" value="1"/>
</dbReference>
<dbReference type="PRINTS" id="PR00762">
    <property type="entry name" value="CLCHANNEL"/>
</dbReference>
<dbReference type="PANTHER" id="PTHR43427:SF6">
    <property type="entry name" value="CHLORIDE CHANNEL PROTEIN CLC-E"/>
    <property type="match status" value="1"/>
</dbReference>
<dbReference type="InterPro" id="IPR050368">
    <property type="entry name" value="ClC-type_chloride_channel"/>
</dbReference>
<feature type="transmembrane region" description="Helical" evidence="11">
    <location>
        <begin position="366"/>
        <end position="386"/>
    </location>
</feature>
<dbReference type="Gene3D" id="1.10.3080.10">
    <property type="entry name" value="Clc chloride channel"/>
    <property type="match status" value="1"/>
</dbReference>
<dbReference type="InterPro" id="IPR046342">
    <property type="entry name" value="CBS_dom_sf"/>
</dbReference>
<accession>A0A7C5QA39</accession>
<gene>
    <name evidence="13" type="ORF">ENJ61_06490</name>
</gene>
<keyword evidence="2" id="KW-0813">Transport</keyword>
<keyword evidence="8" id="KW-0868">Chloride</keyword>
<keyword evidence="7" id="KW-0869">Chloride channel</keyword>
<feature type="transmembrane region" description="Helical" evidence="11">
    <location>
        <begin position="398"/>
        <end position="416"/>
    </location>
</feature>
<keyword evidence="4 11" id="KW-1133">Transmembrane helix</keyword>
<dbReference type="SMART" id="SM00116">
    <property type="entry name" value="CBS"/>
    <property type="match status" value="2"/>
</dbReference>
<feature type="transmembrane region" description="Helical" evidence="11">
    <location>
        <begin position="310"/>
        <end position="329"/>
    </location>
</feature>
<evidence type="ECO:0000256" key="8">
    <source>
        <dbReference type="ARBA" id="ARBA00023214"/>
    </source>
</evidence>
<feature type="transmembrane region" description="Helical" evidence="11">
    <location>
        <begin position="235"/>
        <end position="258"/>
    </location>
</feature>
<evidence type="ECO:0000256" key="9">
    <source>
        <dbReference type="ARBA" id="ARBA00023303"/>
    </source>
</evidence>
<dbReference type="Proteomes" id="UP000885792">
    <property type="component" value="Unassembled WGS sequence"/>
</dbReference>
<feature type="transmembrane region" description="Helical" evidence="11">
    <location>
        <begin position="106"/>
        <end position="126"/>
    </location>
</feature>
<dbReference type="InterPro" id="IPR000644">
    <property type="entry name" value="CBS_dom"/>
</dbReference>
<evidence type="ECO:0000256" key="4">
    <source>
        <dbReference type="ARBA" id="ARBA00022989"/>
    </source>
</evidence>
<dbReference type="PANTHER" id="PTHR43427">
    <property type="entry name" value="CHLORIDE CHANNEL PROTEIN CLC-E"/>
    <property type="match status" value="1"/>
</dbReference>
<feature type="domain" description="CBS" evidence="12">
    <location>
        <begin position="514"/>
        <end position="571"/>
    </location>
</feature>
<feature type="domain" description="CBS" evidence="12">
    <location>
        <begin position="452"/>
        <end position="507"/>
    </location>
</feature>
<evidence type="ECO:0000313" key="13">
    <source>
        <dbReference type="EMBL" id="HHJ64539.1"/>
    </source>
</evidence>
<evidence type="ECO:0000256" key="6">
    <source>
        <dbReference type="ARBA" id="ARBA00023136"/>
    </source>
</evidence>
<dbReference type="InterPro" id="IPR014743">
    <property type="entry name" value="Cl-channel_core"/>
</dbReference>
<evidence type="ECO:0000256" key="3">
    <source>
        <dbReference type="ARBA" id="ARBA00022692"/>
    </source>
</evidence>
<name>A0A7C5QA39_AQUAO</name>
<dbReference type="InterPro" id="IPR001807">
    <property type="entry name" value="ClC"/>
</dbReference>
<dbReference type="SUPFAM" id="SSF81340">
    <property type="entry name" value="Clc chloride channel"/>
    <property type="match status" value="1"/>
</dbReference>
<protein>
    <submittedName>
        <fullName evidence="13">CBS domain-containing protein</fullName>
    </submittedName>
</protein>
<evidence type="ECO:0000256" key="2">
    <source>
        <dbReference type="ARBA" id="ARBA00022448"/>
    </source>
</evidence>
<keyword evidence="3 11" id="KW-0812">Transmembrane</keyword>
<dbReference type="Gene3D" id="3.10.580.10">
    <property type="entry name" value="CBS-domain"/>
    <property type="match status" value="1"/>
</dbReference>
<feature type="transmembrane region" description="Helical" evidence="11">
    <location>
        <begin position="270"/>
        <end position="290"/>
    </location>
</feature>
<dbReference type="CDD" id="cd00400">
    <property type="entry name" value="Voltage_gated_ClC"/>
    <property type="match status" value="1"/>
</dbReference>
<organism evidence="13">
    <name type="scientific">Aquifex aeolicus</name>
    <dbReference type="NCBI Taxonomy" id="63363"/>
    <lineage>
        <taxon>Bacteria</taxon>
        <taxon>Pseudomonadati</taxon>
        <taxon>Aquificota</taxon>
        <taxon>Aquificia</taxon>
        <taxon>Aquificales</taxon>
        <taxon>Aquificaceae</taxon>
        <taxon>Aquifex</taxon>
    </lineage>
</organism>
<sequence>MLRLYVFFPTLVGLGAGLLVLLFITTLNAVSDLVLGRLLGIKIPQPPGLNGGGEATLSLPELAYLLPLVMAGGALLSEILVQLVAPEAHGMSGDAVVQAYHRRKRLSLKTSLVKLIASAVVIGTGGPVGRLSPSALIGAGIADSLSKIFRLSATERRILIAVGFGAGLSAVLKAPLAGAIMSSEVFFRRDFEAQALLPSFIASVVSYSVFGTVFGFEPLFHVSVTPFSERGFSDIPLFVGLALVCTLVVKLFIRFFLFTRKRMERLFPSPYLRVFIGGLSAGGVCYLFPVATGGGLGWVQTVLDGKHDDYSLLVGGFLGVLLGMSLLLGSGASGGIFGPSLVMGGFLGALYGTALEKLLGLDNLDIPSLVVVGMVSFLAGVANAPLANIILVSEVTGGYELLVPSMISVFITYLLTSRETVYPSQLDTRFDSPAYRSDLGMFVLERLKVRDYMSTPLTVAPEDSVRYAHSLLEKNLIGGLPVVVGDYLVGIVTRSDVLKVSEEERERKRVGEVMSKDLEVVTPDETLSEALKLMVGRGVGRLPVVERKGSRKLVGIIARADIGRAIRENLP</sequence>
<dbReference type="EMBL" id="DRNB01000233">
    <property type="protein sequence ID" value="HHJ64539.1"/>
    <property type="molecule type" value="Genomic_DNA"/>
</dbReference>
<comment type="subcellular location">
    <subcellularLocation>
        <location evidence="1">Membrane</location>
        <topology evidence="1">Multi-pass membrane protein</topology>
    </subcellularLocation>
</comment>
<evidence type="ECO:0000256" key="7">
    <source>
        <dbReference type="ARBA" id="ARBA00023173"/>
    </source>
</evidence>
<evidence type="ECO:0000256" key="1">
    <source>
        <dbReference type="ARBA" id="ARBA00004141"/>
    </source>
</evidence>
<keyword evidence="9" id="KW-0407">Ion channel</keyword>